<sequence>MFLELVNDPDYRDLDSRSFLESHADDSHPDDSYSEEIEIDDKANQNNEKNPSVDEDEKDREKTSEADLEKTRDSTVDEDEDEKDREKTSEPDLEDGYYDDSYKDRLKNYQKKTGLAEAIQTGIGKLKGIRIAIGFMDFRFQGGSMGSAVGEKITLLIEFAIAKLVPLIIVCASGGARMQEGSLSLVQMGKISAALHVYRSKNRLKYPSKKRKWRSRGRLKKLLYTSILTSPTTGGVTASFGMLGDVIIAEPNAYIAFTGKRVIEETLHVTMPEGSQEAEYLFEKGLFNFIVPRKILKEVLSHVFDLHKIYPSAGRWKPISKEEKEKELAHNFFLNFLSTKEFADNFFLNFLSTDD</sequence>
<dbReference type="GO" id="GO:0008270">
    <property type="term" value="F:zinc ion binding"/>
    <property type="evidence" value="ECO:0007669"/>
    <property type="project" value="UniProtKB-KW"/>
</dbReference>
<dbReference type="PRINTS" id="PR01070">
    <property type="entry name" value="ACCCTRFRASEB"/>
</dbReference>
<dbReference type="InterPro" id="IPR029045">
    <property type="entry name" value="ClpP/crotonase-like_dom_sf"/>
</dbReference>
<dbReference type="AlphaFoldDB" id="A0A8F3FP53"/>
<dbReference type="GO" id="GO:0016740">
    <property type="term" value="F:transferase activity"/>
    <property type="evidence" value="ECO:0007669"/>
    <property type="project" value="UniProtKB-KW"/>
</dbReference>
<gene>
    <name evidence="9" type="primary">accD</name>
</gene>
<dbReference type="GO" id="GO:0003989">
    <property type="term" value="F:acetyl-CoA carboxylase activity"/>
    <property type="evidence" value="ECO:0007669"/>
    <property type="project" value="InterPro"/>
</dbReference>
<evidence type="ECO:0000259" key="8">
    <source>
        <dbReference type="PROSITE" id="PS50980"/>
    </source>
</evidence>
<name>A0A8F3FP53_DROPA</name>
<keyword evidence="9" id="KW-0150">Chloroplast</keyword>
<keyword evidence="4" id="KW-0863">Zinc-finger</keyword>
<dbReference type="InterPro" id="IPR000438">
    <property type="entry name" value="Acetyl_CoA_COase_Trfase_b_su"/>
</dbReference>
<evidence type="ECO:0000256" key="4">
    <source>
        <dbReference type="ARBA" id="ARBA00022771"/>
    </source>
</evidence>
<accession>A0A8F3FP53</accession>
<keyword evidence="3" id="KW-0547">Nucleotide-binding</keyword>
<evidence type="ECO:0000256" key="2">
    <source>
        <dbReference type="ARBA" id="ARBA00022679"/>
    </source>
</evidence>
<dbReference type="PROSITE" id="PS50980">
    <property type="entry name" value="COA_CT_NTER"/>
    <property type="match status" value="1"/>
</dbReference>
<comment type="subunit">
    <text evidence="1">Acetyl-CoA carboxylase is a heterohexamer composed of biotin carboxyl carrier protein, biotin carboxylase and 2 subunits each of ACCase subunit alpha and ACCase plastid-coded subunit beta (accD).</text>
</comment>
<evidence type="ECO:0000256" key="5">
    <source>
        <dbReference type="ARBA" id="ARBA00022833"/>
    </source>
</evidence>
<dbReference type="InterPro" id="IPR011762">
    <property type="entry name" value="COA_CT_N"/>
</dbReference>
<dbReference type="Gene3D" id="3.90.226.10">
    <property type="entry name" value="2-enoyl-CoA Hydratase, Chain A, domain 1"/>
    <property type="match status" value="1"/>
</dbReference>
<geneLocation type="chloroplast" evidence="9"/>
<dbReference type="InterPro" id="IPR034733">
    <property type="entry name" value="AcCoA_carboxyl_beta"/>
</dbReference>
<reference evidence="9" key="1">
    <citation type="submission" date="2021-05" db="EMBL/GenBank/DDBJ databases">
        <title>The complete mitogenome of Paranticopsis xenocles Doubleday.</title>
        <authorList>
            <person name="Hu Y."/>
        </authorList>
    </citation>
    <scope>NUCLEOTIDE SEQUENCE</scope>
</reference>
<feature type="domain" description="CoA carboxyltransferase N-terminal" evidence="8">
    <location>
        <begin position="49"/>
        <end position="322"/>
    </location>
</feature>
<evidence type="ECO:0000256" key="3">
    <source>
        <dbReference type="ARBA" id="ARBA00022741"/>
    </source>
</evidence>
<keyword evidence="6" id="KW-0067">ATP-binding</keyword>
<dbReference type="Pfam" id="PF01039">
    <property type="entry name" value="Carboxyl_trans"/>
    <property type="match status" value="1"/>
</dbReference>
<evidence type="ECO:0000256" key="6">
    <source>
        <dbReference type="ARBA" id="ARBA00022840"/>
    </source>
</evidence>
<dbReference type="EMBL" id="MZ297473">
    <property type="protein sequence ID" value="QWZ47341.1"/>
    <property type="molecule type" value="Genomic_DNA"/>
</dbReference>
<feature type="compositionally biased region" description="Basic and acidic residues" evidence="7">
    <location>
        <begin position="59"/>
        <end position="75"/>
    </location>
</feature>
<dbReference type="PANTHER" id="PTHR42995:SF5">
    <property type="entry name" value="ACETYL-COENZYME A CARBOXYLASE CARBOXYL TRANSFERASE SUBUNIT BETA, CHLOROPLASTIC"/>
    <property type="match status" value="1"/>
</dbReference>
<feature type="region of interest" description="Disordered" evidence="7">
    <location>
        <begin position="1"/>
        <end position="100"/>
    </location>
</feature>
<keyword evidence="4" id="KW-0479">Metal-binding</keyword>
<evidence type="ECO:0000313" key="9">
    <source>
        <dbReference type="EMBL" id="QWZ47341.1"/>
    </source>
</evidence>
<evidence type="ECO:0000256" key="7">
    <source>
        <dbReference type="SAM" id="MobiDB-lite"/>
    </source>
</evidence>
<dbReference type="PANTHER" id="PTHR42995">
    <property type="entry name" value="ACETYL-COENZYME A CARBOXYLASE CARBOXYL TRANSFERASE SUBUNIT BETA, CHLOROPLASTIC"/>
    <property type="match status" value="1"/>
</dbReference>
<dbReference type="GO" id="GO:0006633">
    <property type="term" value="P:fatty acid biosynthetic process"/>
    <property type="evidence" value="ECO:0007669"/>
    <property type="project" value="InterPro"/>
</dbReference>
<keyword evidence="5" id="KW-0862">Zinc</keyword>
<dbReference type="SUPFAM" id="SSF52096">
    <property type="entry name" value="ClpP/crotonase"/>
    <property type="match status" value="1"/>
</dbReference>
<dbReference type="GO" id="GO:0009317">
    <property type="term" value="C:acetyl-CoA carboxylase complex"/>
    <property type="evidence" value="ECO:0007669"/>
    <property type="project" value="InterPro"/>
</dbReference>
<keyword evidence="2" id="KW-0808">Transferase</keyword>
<dbReference type="GO" id="GO:0005524">
    <property type="term" value="F:ATP binding"/>
    <property type="evidence" value="ECO:0007669"/>
    <property type="project" value="UniProtKB-KW"/>
</dbReference>
<protein>
    <submittedName>
        <fullName evidence="9">Acetyl-CoA carboxylase beta subunit</fullName>
    </submittedName>
</protein>
<evidence type="ECO:0000256" key="1">
    <source>
        <dbReference type="ARBA" id="ARBA00011842"/>
    </source>
</evidence>
<dbReference type="GO" id="GO:2001295">
    <property type="term" value="P:malonyl-CoA biosynthetic process"/>
    <property type="evidence" value="ECO:0007669"/>
    <property type="project" value="TreeGrafter"/>
</dbReference>
<feature type="compositionally biased region" description="Basic and acidic residues" evidence="7">
    <location>
        <begin position="9"/>
        <end position="31"/>
    </location>
</feature>
<proteinExistence type="predicted"/>
<keyword evidence="9" id="KW-0934">Plastid</keyword>
<organism evidence="9">
    <name type="scientific">Drosera peltata</name>
    <name type="common">Pale sundew</name>
    <dbReference type="NCBI Taxonomy" id="4369"/>
    <lineage>
        <taxon>Eukaryota</taxon>
        <taxon>Viridiplantae</taxon>
        <taxon>Streptophyta</taxon>
        <taxon>Embryophyta</taxon>
        <taxon>Tracheophyta</taxon>
        <taxon>Spermatophyta</taxon>
        <taxon>Magnoliopsida</taxon>
        <taxon>eudicotyledons</taxon>
        <taxon>Gunneridae</taxon>
        <taxon>Pentapetalae</taxon>
        <taxon>Caryophyllales</taxon>
        <taxon>Droseraceae</taxon>
        <taxon>Drosera</taxon>
    </lineage>
</organism>